<organism evidence="1">
    <name type="scientific">marine metagenome</name>
    <dbReference type="NCBI Taxonomy" id="408172"/>
    <lineage>
        <taxon>unclassified sequences</taxon>
        <taxon>metagenomes</taxon>
        <taxon>ecological metagenomes</taxon>
    </lineage>
</organism>
<sequence>MLGVNVKRLQKIDNWLEFNQVPVFVNGHQIVT</sequence>
<protein>
    <submittedName>
        <fullName evidence="1">Uncharacterized protein</fullName>
    </submittedName>
</protein>
<accession>A0A382FTB2</accession>
<gene>
    <name evidence="1" type="ORF">METZ01_LOCUS219172</name>
</gene>
<evidence type="ECO:0000313" key="1">
    <source>
        <dbReference type="EMBL" id="SVB66318.1"/>
    </source>
</evidence>
<feature type="non-terminal residue" evidence="1">
    <location>
        <position position="32"/>
    </location>
</feature>
<dbReference type="EMBL" id="UINC01051769">
    <property type="protein sequence ID" value="SVB66318.1"/>
    <property type="molecule type" value="Genomic_DNA"/>
</dbReference>
<name>A0A382FTB2_9ZZZZ</name>
<proteinExistence type="predicted"/>
<dbReference type="AlphaFoldDB" id="A0A382FTB2"/>
<reference evidence="1" key="1">
    <citation type="submission" date="2018-05" db="EMBL/GenBank/DDBJ databases">
        <authorList>
            <person name="Lanie J.A."/>
            <person name="Ng W.-L."/>
            <person name="Kazmierczak K.M."/>
            <person name="Andrzejewski T.M."/>
            <person name="Davidsen T.M."/>
            <person name="Wayne K.J."/>
            <person name="Tettelin H."/>
            <person name="Glass J.I."/>
            <person name="Rusch D."/>
            <person name="Podicherti R."/>
            <person name="Tsui H.-C.T."/>
            <person name="Winkler M.E."/>
        </authorList>
    </citation>
    <scope>NUCLEOTIDE SEQUENCE</scope>
</reference>